<gene>
    <name evidence="1" type="ORF">HPTL_2036</name>
</gene>
<accession>A0A2Z6E120</accession>
<protein>
    <recommendedName>
        <fullName evidence="3">DUF2283 domain-containing protein</fullName>
    </recommendedName>
</protein>
<evidence type="ECO:0000313" key="2">
    <source>
        <dbReference type="Proteomes" id="UP000262004"/>
    </source>
</evidence>
<proteinExistence type="predicted"/>
<dbReference type="OrthoDB" id="9799670at2"/>
<name>A0A2Z6E120_HYDTE</name>
<dbReference type="AlphaFoldDB" id="A0A2Z6E120"/>
<sequence>MKAVYDRETDTLHLTLREGTIESSEEIRPGVILDFDAEGNVVSIEILDASQRTHAPNCMEFAVAAPSPAVL</sequence>
<dbReference type="PANTHER" id="PTHR37029:SF1">
    <property type="entry name" value="SSR1768 PROTEIN"/>
    <property type="match status" value="1"/>
</dbReference>
<dbReference type="RefSeq" id="WP_119335929.1">
    <property type="nucleotide sequence ID" value="NZ_AP018558.1"/>
</dbReference>
<evidence type="ECO:0000313" key="1">
    <source>
        <dbReference type="EMBL" id="BBD78290.1"/>
    </source>
</evidence>
<dbReference type="KEGG" id="htl:HPTL_2036"/>
<dbReference type="PANTHER" id="PTHR37029">
    <property type="entry name" value="SSR1768 PROTEIN"/>
    <property type="match status" value="1"/>
</dbReference>
<dbReference type="Pfam" id="PF10049">
    <property type="entry name" value="DUF2283"/>
    <property type="match status" value="1"/>
</dbReference>
<keyword evidence="2" id="KW-1185">Reference proteome</keyword>
<dbReference type="EMBL" id="AP018558">
    <property type="protein sequence ID" value="BBD78290.1"/>
    <property type="molecule type" value="Genomic_DNA"/>
</dbReference>
<dbReference type="Proteomes" id="UP000262004">
    <property type="component" value="Chromosome"/>
</dbReference>
<evidence type="ECO:0008006" key="3">
    <source>
        <dbReference type="Google" id="ProtNLM"/>
    </source>
</evidence>
<organism evidence="1 2">
    <name type="scientific">Hydrogenophilus thermoluteolus</name>
    <name type="common">Pseudomonas hydrogenothermophila</name>
    <dbReference type="NCBI Taxonomy" id="297"/>
    <lineage>
        <taxon>Bacteria</taxon>
        <taxon>Pseudomonadati</taxon>
        <taxon>Pseudomonadota</taxon>
        <taxon>Hydrogenophilia</taxon>
        <taxon>Hydrogenophilales</taxon>
        <taxon>Hydrogenophilaceae</taxon>
        <taxon>Hydrogenophilus</taxon>
    </lineage>
</organism>
<reference evidence="1 2" key="1">
    <citation type="submission" date="2018-04" db="EMBL/GenBank/DDBJ databases">
        <title>Complete genome sequence of Hydrogenophilus thermoluteolus TH-1.</title>
        <authorList>
            <person name="Arai H."/>
        </authorList>
    </citation>
    <scope>NUCLEOTIDE SEQUENCE [LARGE SCALE GENOMIC DNA]</scope>
    <source>
        <strain evidence="1 2">TH-1</strain>
    </source>
</reference>
<dbReference type="InterPro" id="IPR019270">
    <property type="entry name" value="DUF2283"/>
</dbReference>